<evidence type="ECO:0000313" key="2">
    <source>
        <dbReference type="EMBL" id="RDX41959.1"/>
    </source>
</evidence>
<gene>
    <name evidence="2" type="ORF">OH76DRAFT_1411646</name>
</gene>
<organism evidence="2 3">
    <name type="scientific">Lentinus brumalis</name>
    <dbReference type="NCBI Taxonomy" id="2498619"/>
    <lineage>
        <taxon>Eukaryota</taxon>
        <taxon>Fungi</taxon>
        <taxon>Dikarya</taxon>
        <taxon>Basidiomycota</taxon>
        <taxon>Agaricomycotina</taxon>
        <taxon>Agaricomycetes</taxon>
        <taxon>Polyporales</taxon>
        <taxon>Polyporaceae</taxon>
        <taxon>Lentinus</taxon>
    </lineage>
</organism>
<dbReference type="EMBL" id="KZ857497">
    <property type="protein sequence ID" value="RDX41959.1"/>
    <property type="molecule type" value="Genomic_DNA"/>
</dbReference>
<accession>A0A371CNT5</accession>
<proteinExistence type="predicted"/>
<sequence>MSDACTSFAPVDPTSSLSIAPVTMSTRSPRPRRQRDKSSVASSAPSIARPDYVELSFSAGADQHDGLPLARRNTPLRQGSIKPGGSRDSDDRVCGSRISRR</sequence>
<evidence type="ECO:0000313" key="3">
    <source>
        <dbReference type="Proteomes" id="UP000256964"/>
    </source>
</evidence>
<feature type="compositionally biased region" description="Polar residues" evidence="1">
    <location>
        <begin position="13"/>
        <end position="28"/>
    </location>
</feature>
<reference evidence="2 3" key="1">
    <citation type="journal article" date="2018" name="Biotechnol. Biofuels">
        <title>Integrative visual omics of the white-rot fungus Polyporus brumalis exposes the biotechnological potential of its oxidative enzymes for delignifying raw plant biomass.</title>
        <authorList>
            <person name="Miyauchi S."/>
            <person name="Rancon A."/>
            <person name="Drula E."/>
            <person name="Hage H."/>
            <person name="Chaduli D."/>
            <person name="Favel A."/>
            <person name="Grisel S."/>
            <person name="Henrissat B."/>
            <person name="Herpoel-Gimbert I."/>
            <person name="Ruiz-Duenas F.J."/>
            <person name="Chevret D."/>
            <person name="Hainaut M."/>
            <person name="Lin J."/>
            <person name="Wang M."/>
            <person name="Pangilinan J."/>
            <person name="Lipzen A."/>
            <person name="Lesage-Meessen L."/>
            <person name="Navarro D."/>
            <person name="Riley R."/>
            <person name="Grigoriev I.V."/>
            <person name="Zhou S."/>
            <person name="Raouche S."/>
            <person name="Rosso M.N."/>
        </authorList>
    </citation>
    <scope>NUCLEOTIDE SEQUENCE [LARGE SCALE GENOMIC DNA]</scope>
    <source>
        <strain evidence="2 3">BRFM 1820</strain>
    </source>
</reference>
<protein>
    <submittedName>
        <fullName evidence="2">Uncharacterized protein</fullName>
    </submittedName>
</protein>
<keyword evidence="3" id="KW-1185">Reference proteome</keyword>
<feature type="compositionally biased region" description="Basic and acidic residues" evidence="1">
    <location>
        <begin position="85"/>
        <end position="94"/>
    </location>
</feature>
<feature type="region of interest" description="Disordered" evidence="1">
    <location>
        <begin position="1"/>
        <end position="47"/>
    </location>
</feature>
<evidence type="ECO:0000256" key="1">
    <source>
        <dbReference type="SAM" id="MobiDB-lite"/>
    </source>
</evidence>
<name>A0A371CNT5_9APHY</name>
<dbReference type="AlphaFoldDB" id="A0A371CNT5"/>
<dbReference type="Proteomes" id="UP000256964">
    <property type="component" value="Unassembled WGS sequence"/>
</dbReference>
<feature type="region of interest" description="Disordered" evidence="1">
    <location>
        <begin position="59"/>
        <end position="101"/>
    </location>
</feature>